<dbReference type="Proteomes" id="UP001555826">
    <property type="component" value="Unassembled WGS sequence"/>
</dbReference>
<dbReference type="InterPro" id="IPR002711">
    <property type="entry name" value="HNH"/>
</dbReference>
<accession>A0ABV3P9A0</accession>
<dbReference type="SMART" id="SM00507">
    <property type="entry name" value="HNHc"/>
    <property type="match status" value="1"/>
</dbReference>
<protein>
    <submittedName>
        <fullName evidence="2">HNH endonuclease</fullName>
    </submittedName>
</protein>
<dbReference type="InterPro" id="IPR003615">
    <property type="entry name" value="HNH_nuc"/>
</dbReference>
<name>A0ABV3P9A0_9ACTN</name>
<keyword evidence="3" id="KW-1185">Reference proteome</keyword>
<evidence type="ECO:0000313" key="3">
    <source>
        <dbReference type="Proteomes" id="UP001555826"/>
    </source>
</evidence>
<keyword evidence="2" id="KW-0540">Nuclease</keyword>
<evidence type="ECO:0000313" key="2">
    <source>
        <dbReference type="EMBL" id="MEW9266175.1"/>
    </source>
</evidence>
<reference evidence="2 3" key="1">
    <citation type="submission" date="2024-07" db="EMBL/GenBank/DDBJ databases">
        <authorList>
            <person name="Thanompreechachai J."/>
            <person name="Duangmal K."/>
        </authorList>
    </citation>
    <scope>NUCLEOTIDE SEQUENCE [LARGE SCALE GENOMIC DNA]</scope>
    <source>
        <strain evidence="2 3">KCTC 19886</strain>
    </source>
</reference>
<keyword evidence="2" id="KW-0378">Hydrolase</keyword>
<comment type="caution">
    <text evidence="2">The sequence shown here is derived from an EMBL/GenBank/DDBJ whole genome shotgun (WGS) entry which is preliminary data.</text>
</comment>
<sequence length="481" mass="51888">MTTTAQHAAQDALARLSSVLDDLNALPLGTLDRDDVDHLTRSLYALGNRLDAAKLHAVRRALEHAPESAVVDLLATNPVNLSRTLARKDVAAARHTDPTVHWDGRIGGLDGDRGSLARTGEQLAAGNTTLAHVHGAVTALQSIPTPLRRGTVDIDVQMDTGERVWTTQRRADLIDGHFATVTGTQPLGTATHLSEELLTRLDPERVDRHVRDLEPDSASRRTLTFTRRHGMMRMTVDLDEAAAVVVRSAVEAAAKPLPSASGDDTRSVGQRRHDGLVDLVTTGAHHPASSTDPVVAHKATVVLRATLDDTGAVKPGTAIADTHGPVTDATLRAASCDGDVTVAVMDRLGRPRSLHTLDRHASDNQRLIVAERDRGCIAPGCGAPAWACHLHHVVHWADGGPTSVDNLVLLCGRDHRALHAGRLEARFGEDGLPETRRLQRDLGQLMTPGPWTRNDHPALLQRTRELAHALQRDDPRDRTAV</sequence>
<dbReference type="CDD" id="cd00085">
    <property type="entry name" value="HNHc"/>
    <property type="match status" value="1"/>
</dbReference>
<dbReference type="GO" id="GO:0004519">
    <property type="term" value="F:endonuclease activity"/>
    <property type="evidence" value="ECO:0007669"/>
    <property type="project" value="UniProtKB-KW"/>
</dbReference>
<dbReference type="EMBL" id="JBFNQN010000010">
    <property type="protein sequence ID" value="MEW9266175.1"/>
    <property type="molecule type" value="Genomic_DNA"/>
</dbReference>
<evidence type="ECO:0000259" key="1">
    <source>
        <dbReference type="SMART" id="SM00507"/>
    </source>
</evidence>
<gene>
    <name evidence="2" type="ORF">AB1207_15595</name>
</gene>
<dbReference type="RefSeq" id="WP_367639301.1">
    <property type="nucleotide sequence ID" value="NZ_JBFNQN010000010.1"/>
</dbReference>
<keyword evidence="2" id="KW-0255">Endonuclease</keyword>
<dbReference type="Gene3D" id="1.10.30.50">
    <property type="match status" value="1"/>
</dbReference>
<proteinExistence type="predicted"/>
<organism evidence="2 3">
    <name type="scientific">Kineococcus endophyticus</name>
    <dbReference type="NCBI Taxonomy" id="1181883"/>
    <lineage>
        <taxon>Bacteria</taxon>
        <taxon>Bacillati</taxon>
        <taxon>Actinomycetota</taxon>
        <taxon>Actinomycetes</taxon>
        <taxon>Kineosporiales</taxon>
        <taxon>Kineosporiaceae</taxon>
        <taxon>Kineococcus</taxon>
    </lineage>
</organism>
<dbReference type="Pfam" id="PF01844">
    <property type="entry name" value="HNH"/>
    <property type="match status" value="1"/>
</dbReference>
<feature type="domain" description="HNH nuclease" evidence="1">
    <location>
        <begin position="364"/>
        <end position="416"/>
    </location>
</feature>